<feature type="transmembrane region" description="Helical" evidence="8">
    <location>
        <begin position="295"/>
        <end position="320"/>
    </location>
</feature>
<feature type="transmembrane region" description="Helical" evidence="8">
    <location>
        <begin position="270"/>
        <end position="288"/>
    </location>
</feature>
<gene>
    <name evidence="9" type="ORF">HNQ47_000138</name>
</gene>
<comment type="similarity">
    <text evidence="2">Belongs to the auxin efflux carrier (TC 2.A.69) family.</text>
</comment>
<keyword evidence="3" id="KW-0813">Transport</keyword>
<dbReference type="PANTHER" id="PTHR36838:SF1">
    <property type="entry name" value="SLR1864 PROTEIN"/>
    <property type="match status" value="1"/>
</dbReference>
<feature type="transmembrane region" description="Helical" evidence="8">
    <location>
        <begin position="204"/>
        <end position="224"/>
    </location>
</feature>
<feature type="transmembrane region" description="Helical" evidence="8">
    <location>
        <begin position="132"/>
        <end position="152"/>
    </location>
</feature>
<feature type="transmembrane region" description="Helical" evidence="8">
    <location>
        <begin position="71"/>
        <end position="89"/>
    </location>
</feature>
<evidence type="ECO:0000313" key="9">
    <source>
        <dbReference type="EMBL" id="MBB5182135.1"/>
    </source>
</evidence>
<feature type="transmembrane region" description="Helical" evidence="8">
    <location>
        <begin position="101"/>
        <end position="126"/>
    </location>
</feature>
<evidence type="ECO:0000256" key="6">
    <source>
        <dbReference type="ARBA" id="ARBA00022989"/>
    </source>
</evidence>
<keyword evidence="4" id="KW-1003">Cell membrane</keyword>
<sequence>MNILLEVLKSIFPIFAIILIGYLLQNSHWFDDSFAGNISKLIMKIALPASVFTSVISHLTASRLASFADGLLIGGTAVLISYLAAFVLAKIIKVKRGRRGTFINTFANANTIFIGMPLNLALFGAAAETYFLIYYVINTVSTWAFGSFLITGDPLEENRTTKKSSRKGAWKQILSPPLIAFLLAIILVLLNVQVPAPITTTTQYLGNLVTPLALIYIGIVLCNAGLKSLRFDKDTVVALIGKFVIAPAAMILVIQIVIHTGYNMPSAEQSTLIMQSAVPALTVLPVLANEGKGDVHYATSIVALSTILFAVVAPIIMMVIQAL</sequence>
<keyword evidence="5 8" id="KW-0812">Transmembrane</keyword>
<dbReference type="PANTHER" id="PTHR36838">
    <property type="entry name" value="AUXIN EFFLUX CARRIER FAMILY PROTEIN"/>
    <property type="match status" value="1"/>
</dbReference>
<dbReference type="GO" id="GO:0005886">
    <property type="term" value="C:plasma membrane"/>
    <property type="evidence" value="ECO:0007669"/>
    <property type="project" value="UniProtKB-SubCell"/>
</dbReference>
<evidence type="ECO:0000256" key="5">
    <source>
        <dbReference type="ARBA" id="ARBA00022692"/>
    </source>
</evidence>
<dbReference type="GO" id="GO:0055085">
    <property type="term" value="P:transmembrane transport"/>
    <property type="evidence" value="ECO:0007669"/>
    <property type="project" value="InterPro"/>
</dbReference>
<dbReference type="InterPro" id="IPR038770">
    <property type="entry name" value="Na+/solute_symporter_sf"/>
</dbReference>
<reference evidence="9 10" key="1">
    <citation type="submission" date="2020-08" db="EMBL/GenBank/DDBJ databases">
        <title>Genomic Encyclopedia of Type Strains, Phase IV (KMG-IV): sequencing the most valuable type-strain genomes for metagenomic binning, comparative biology and taxonomic classification.</title>
        <authorList>
            <person name="Goeker M."/>
        </authorList>
    </citation>
    <scope>NUCLEOTIDE SEQUENCE [LARGE SCALE GENOMIC DNA]</scope>
    <source>
        <strain evidence="9 10">DSM 25799</strain>
    </source>
</reference>
<evidence type="ECO:0000256" key="1">
    <source>
        <dbReference type="ARBA" id="ARBA00004651"/>
    </source>
</evidence>
<feature type="transmembrane region" description="Helical" evidence="8">
    <location>
        <begin position="173"/>
        <end position="192"/>
    </location>
</feature>
<dbReference type="EMBL" id="JACHHK010000001">
    <property type="protein sequence ID" value="MBB5182135.1"/>
    <property type="molecule type" value="Genomic_DNA"/>
</dbReference>
<evidence type="ECO:0000256" key="4">
    <source>
        <dbReference type="ARBA" id="ARBA00022475"/>
    </source>
</evidence>
<dbReference type="Proteomes" id="UP000539953">
    <property type="component" value="Unassembled WGS sequence"/>
</dbReference>
<keyword evidence="6 8" id="KW-1133">Transmembrane helix</keyword>
<keyword evidence="10" id="KW-1185">Reference proteome</keyword>
<accession>A0A7W8CY78</accession>
<dbReference type="Pfam" id="PF03547">
    <property type="entry name" value="Mem_trans"/>
    <property type="match status" value="1"/>
</dbReference>
<evidence type="ECO:0000256" key="3">
    <source>
        <dbReference type="ARBA" id="ARBA00022448"/>
    </source>
</evidence>
<protein>
    <recommendedName>
        <fullName evidence="11">Malate permease</fullName>
    </recommendedName>
</protein>
<dbReference type="RefSeq" id="WP_183326589.1">
    <property type="nucleotide sequence ID" value="NZ_JACHHK010000001.1"/>
</dbReference>
<dbReference type="Gene3D" id="1.20.1530.20">
    <property type="match status" value="1"/>
</dbReference>
<dbReference type="InterPro" id="IPR004776">
    <property type="entry name" value="Mem_transp_PIN-like"/>
</dbReference>
<evidence type="ECO:0008006" key="11">
    <source>
        <dbReference type="Google" id="ProtNLM"/>
    </source>
</evidence>
<evidence type="ECO:0000256" key="2">
    <source>
        <dbReference type="ARBA" id="ARBA00010145"/>
    </source>
</evidence>
<dbReference type="AlphaFoldDB" id="A0A7W8CY78"/>
<comment type="caution">
    <text evidence="9">The sequence shown here is derived from an EMBL/GenBank/DDBJ whole genome shotgun (WGS) entry which is preliminary data.</text>
</comment>
<organism evidence="9 10">
    <name type="scientific">Catenisphaera adipataccumulans</name>
    <dbReference type="NCBI Taxonomy" id="700500"/>
    <lineage>
        <taxon>Bacteria</taxon>
        <taxon>Bacillati</taxon>
        <taxon>Bacillota</taxon>
        <taxon>Erysipelotrichia</taxon>
        <taxon>Erysipelotrichales</taxon>
        <taxon>Erysipelotrichaceae</taxon>
        <taxon>Catenisphaera</taxon>
    </lineage>
</organism>
<feature type="transmembrane region" description="Helical" evidence="8">
    <location>
        <begin position="6"/>
        <end position="24"/>
    </location>
</feature>
<feature type="transmembrane region" description="Helical" evidence="8">
    <location>
        <begin position="236"/>
        <end position="258"/>
    </location>
</feature>
<comment type="subcellular location">
    <subcellularLocation>
        <location evidence="1">Cell membrane</location>
        <topology evidence="1">Multi-pass membrane protein</topology>
    </subcellularLocation>
</comment>
<evidence type="ECO:0000256" key="7">
    <source>
        <dbReference type="ARBA" id="ARBA00023136"/>
    </source>
</evidence>
<name>A0A7W8CY78_9FIRM</name>
<evidence type="ECO:0000313" key="10">
    <source>
        <dbReference type="Proteomes" id="UP000539953"/>
    </source>
</evidence>
<keyword evidence="7 8" id="KW-0472">Membrane</keyword>
<evidence type="ECO:0000256" key="8">
    <source>
        <dbReference type="SAM" id="Phobius"/>
    </source>
</evidence>
<proteinExistence type="inferred from homology"/>